<name>A0AAD7UPV5_9STRA</name>
<dbReference type="InterPro" id="IPR003829">
    <property type="entry name" value="Pirin_N_dom"/>
</dbReference>
<evidence type="ECO:0008006" key="8">
    <source>
        <dbReference type="Google" id="ProtNLM"/>
    </source>
</evidence>
<feature type="domain" description="Pirin C-terminal" evidence="5">
    <location>
        <begin position="238"/>
        <end position="339"/>
    </location>
</feature>
<dbReference type="SUPFAM" id="SSF51182">
    <property type="entry name" value="RmlC-like cupins"/>
    <property type="match status" value="1"/>
</dbReference>
<accession>A0AAD7UPV5</accession>
<dbReference type="InterPro" id="IPR008778">
    <property type="entry name" value="Pirin_C_dom"/>
</dbReference>
<comment type="caution">
    <text evidence="6">The sequence shown here is derived from an EMBL/GenBank/DDBJ whole genome shotgun (WGS) entry which is preliminary data.</text>
</comment>
<comment type="similarity">
    <text evidence="1 2">Belongs to the pirin family.</text>
</comment>
<dbReference type="EMBL" id="JAQMWT010000028">
    <property type="protein sequence ID" value="KAJ8613534.1"/>
    <property type="molecule type" value="Genomic_DNA"/>
</dbReference>
<dbReference type="PANTHER" id="PTHR13903">
    <property type="entry name" value="PIRIN-RELATED"/>
    <property type="match status" value="1"/>
</dbReference>
<keyword evidence="7" id="KW-1185">Reference proteome</keyword>
<dbReference type="InterPro" id="IPR012093">
    <property type="entry name" value="Pirin"/>
</dbReference>
<evidence type="ECO:0000259" key="5">
    <source>
        <dbReference type="Pfam" id="PF05726"/>
    </source>
</evidence>
<evidence type="ECO:0000256" key="1">
    <source>
        <dbReference type="ARBA" id="ARBA00008416"/>
    </source>
</evidence>
<keyword evidence="3" id="KW-0732">Signal</keyword>
<evidence type="ECO:0000256" key="2">
    <source>
        <dbReference type="RuleBase" id="RU003457"/>
    </source>
</evidence>
<evidence type="ECO:0000259" key="4">
    <source>
        <dbReference type="Pfam" id="PF02678"/>
    </source>
</evidence>
<dbReference type="Proteomes" id="UP001230188">
    <property type="component" value="Unassembled WGS sequence"/>
</dbReference>
<gene>
    <name evidence="6" type="ORF">CTAYLR_002151</name>
</gene>
<organism evidence="6 7">
    <name type="scientific">Chrysophaeum taylorii</name>
    <dbReference type="NCBI Taxonomy" id="2483200"/>
    <lineage>
        <taxon>Eukaryota</taxon>
        <taxon>Sar</taxon>
        <taxon>Stramenopiles</taxon>
        <taxon>Ochrophyta</taxon>
        <taxon>Pelagophyceae</taxon>
        <taxon>Pelagomonadales</taxon>
        <taxon>Pelagomonadaceae</taxon>
        <taxon>Chrysophaeum</taxon>
    </lineage>
</organism>
<proteinExistence type="inferred from homology"/>
<reference evidence="6" key="1">
    <citation type="submission" date="2023-01" db="EMBL/GenBank/DDBJ databases">
        <title>Metagenome sequencing of chrysophaentin producing Chrysophaeum taylorii.</title>
        <authorList>
            <person name="Davison J."/>
            <person name="Bewley C."/>
        </authorList>
    </citation>
    <scope>NUCLEOTIDE SEQUENCE</scope>
    <source>
        <strain evidence="6">NIES-1699</strain>
    </source>
</reference>
<dbReference type="Pfam" id="PF02678">
    <property type="entry name" value="Pirin"/>
    <property type="match status" value="1"/>
</dbReference>
<feature type="domain" description="Pirin N-terminal" evidence="4">
    <location>
        <begin position="95"/>
        <end position="179"/>
    </location>
</feature>
<feature type="chain" id="PRO_5042054231" description="Pirin family protein" evidence="3">
    <location>
        <begin position="22"/>
        <end position="362"/>
    </location>
</feature>
<evidence type="ECO:0000313" key="7">
    <source>
        <dbReference type="Proteomes" id="UP001230188"/>
    </source>
</evidence>
<dbReference type="AlphaFoldDB" id="A0AAD7UPV5"/>
<dbReference type="InterPro" id="IPR014710">
    <property type="entry name" value="RmlC-like_jellyroll"/>
</dbReference>
<protein>
    <recommendedName>
        <fullName evidence="8">Pirin family protein</fullName>
    </recommendedName>
</protein>
<dbReference type="InterPro" id="IPR011051">
    <property type="entry name" value="RmlC_Cupin_sf"/>
</dbReference>
<evidence type="ECO:0000313" key="6">
    <source>
        <dbReference type="EMBL" id="KAJ8613534.1"/>
    </source>
</evidence>
<dbReference type="PANTHER" id="PTHR13903:SF8">
    <property type="entry name" value="PIRIN"/>
    <property type="match status" value="1"/>
</dbReference>
<feature type="signal peptide" evidence="3">
    <location>
        <begin position="1"/>
        <end position="21"/>
    </location>
</feature>
<dbReference type="Gene3D" id="2.60.120.10">
    <property type="entry name" value="Jelly Rolls"/>
    <property type="match status" value="1"/>
</dbReference>
<evidence type="ECO:0000256" key="3">
    <source>
        <dbReference type="SAM" id="SignalP"/>
    </source>
</evidence>
<sequence>MRFFAAAAWTTVLLAARRSWGFSGGLGRRVARVENPERLPVWPVANGLVACVLDLLKLEDAAALLEEKFGGRVCPMMLEPEADPFVLLVHHRHAFDFWDPVRPLFRLLMPEGFPAHPHVGFETVTATVAGGLSHRDSVGVVERYHDGDVQWLTAGRGVLHEEMWIHPEGRDCELYQLWVNLGRDNKRATPRTEILRGSDLEVAAPSPGVLETRLGGDLGGASAETTGARRNDVRLSRVEIDPAARFRLDLAADATALVYVRRGHVHVADTLVPRYRLAYTRRESDAIVVENRDPDLGAEILLLCATPLREPVFASGTWVVSSEQELDAADEAYEKGWFGVPWRSSLSDDEWRAWVQRHPPRV</sequence>
<dbReference type="Pfam" id="PF05726">
    <property type="entry name" value="Pirin_C"/>
    <property type="match status" value="1"/>
</dbReference>